<dbReference type="EMBL" id="PGFZ01000005">
    <property type="protein sequence ID" value="POZ51726.1"/>
    <property type="molecule type" value="Genomic_DNA"/>
</dbReference>
<proteinExistence type="predicted"/>
<gene>
    <name evidence="1" type="ORF">AADEFJLK_02598</name>
</gene>
<name>A0A2S5CLR9_9GAMM</name>
<evidence type="ECO:0000313" key="1">
    <source>
        <dbReference type="EMBL" id="POZ51726.1"/>
    </source>
</evidence>
<sequence length="115" mass="12853">MAKDHCTPLGQSLCGLMRNGIYSNPPSAPPSGIGKRLNRPPLTGRFAKAQKKAAAKTCRCRKQLFKFNHFFAVARKMANTGGEVGTRFRLLNRRPGWGQMDFQFAVTGFAFRMFL</sequence>
<evidence type="ECO:0000313" key="2">
    <source>
        <dbReference type="Proteomes" id="UP000237423"/>
    </source>
</evidence>
<comment type="caution">
    <text evidence="1">The sequence shown here is derived from an EMBL/GenBank/DDBJ whole genome shotgun (WGS) entry which is preliminary data.</text>
</comment>
<organism evidence="1 2">
    <name type="scientific">Methylovulum psychrotolerans</name>
    <dbReference type="NCBI Taxonomy" id="1704499"/>
    <lineage>
        <taxon>Bacteria</taxon>
        <taxon>Pseudomonadati</taxon>
        <taxon>Pseudomonadota</taxon>
        <taxon>Gammaproteobacteria</taxon>
        <taxon>Methylococcales</taxon>
        <taxon>Methylococcaceae</taxon>
        <taxon>Methylovulum</taxon>
    </lineage>
</organism>
<dbReference type="AlphaFoldDB" id="A0A2S5CLR9"/>
<dbReference type="Proteomes" id="UP000237423">
    <property type="component" value="Unassembled WGS sequence"/>
</dbReference>
<accession>A0A2S5CLR9</accession>
<protein>
    <submittedName>
        <fullName evidence="1">Uncharacterized protein</fullName>
    </submittedName>
</protein>
<reference evidence="1 2" key="1">
    <citation type="submission" date="2017-11" db="EMBL/GenBank/DDBJ databases">
        <title>Draft Genome Sequence of Methylobacter psychrotolerans Sph1T, an Obligate Methanotroph from Low-Temperature Environments.</title>
        <authorList>
            <person name="Oshkin I.Y."/>
            <person name="Miroshnikov K."/>
            <person name="Belova S.E."/>
            <person name="Korzhenkov A."/>
            <person name="Toshchakov S.V."/>
            <person name="Dedysh S.N."/>
        </authorList>
    </citation>
    <scope>NUCLEOTIDE SEQUENCE [LARGE SCALE GENOMIC DNA]</scope>
    <source>
        <strain evidence="1 2">Sph1</strain>
    </source>
</reference>